<name>A0ABT5KQH3_9BURK</name>
<accession>A0ABT5KQH3</accession>
<evidence type="ECO:0000313" key="2">
    <source>
        <dbReference type="EMBL" id="MDC8785175.1"/>
    </source>
</evidence>
<feature type="chain" id="PRO_5045840509" evidence="1">
    <location>
        <begin position="25"/>
        <end position="182"/>
    </location>
</feature>
<keyword evidence="3" id="KW-1185">Reference proteome</keyword>
<proteinExistence type="predicted"/>
<evidence type="ECO:0000313" key="3">
    <source>
        <dbReference type="Proteomes" id="UP001219862"/>
    </source>
</evidence>
<protein>
    <submittedName>
        <fullName evidence="2">Uncharacterized protein</fullName>
    </submittedName>
</protein>
<comment type="caution">
    <text evidence="2">The sequence shown here is derived from an EMBL/GenBank/DDBJ whole genome shotgun (WGS) entry which is preliminary data.</text>
</comment>
<sequence length="182" mass="19351">MKNQIKFKASCLVAALLFIPVAQAAVSSKSEYAAVKARMAADYKVDRAACDASSGNAKDICVEKAKAREKVGLAEAEFAHTGSTEDGNKLQIAKAESAYAVAKEICDEKSGNDKDICVKEAKAAEAKIQGDVKMGKKIDSAMQEDLKTQRDANYKVGLEKCDALSGDAKTGCVTKLKTTYGK</sequence>
<dbReference type="RefSeq" id="WP_273596287.1">
    <property type="nucleotide sequence ID" value="NZ_JAQQXS010000006.1"/>
</dbReference>
<gene>
    <name evidence="2" type="ORF">PRZ01_08230</name>
</gene>
<dbReference type="EMBL" id="JAQQXS010000006">
    <property type="protein sequence ID" value="MDC8785175.1"/>
    <property type="molecule type" value="Genomic_DNA"/>
</dbReference>
<organism evidence="2 3">
    <name type="scientific">Roseateles koreensis</name>
    <dbReference type="NCBI Taxonomy" id="2987526"/>
    <lineage>
        <taxon>Bacteria</taxon>
        <taxon>Pseudomonadati</taxon>
        <taxon>Pseudomonadota</taxon>
        <taxon>Betaproteobacteria</taxon>
        <taxon>Burkholderiales</taxon>
        <taxon>Sphaerotilaceae</taxon>
        <taxon>Roseateles</taxon>
    </lineage>
</organism>
<dbReference type="Proteomes" id="UP001219862">
    <property type="component" value="Unassembled WGS sequence"/>
</dbReference>
<reference evidence="2 3" key="1">
    <citation type="submission" date="2022-10" db="EMBL/GenBank/DDBJ databases">
        <title>paucibacter sp. hw8 Genome sequencing.</title>
        <authorList>
            <person name="Park S."/>
        </authorList>
    </citation>
    <scope>NUCLEOTIDE SEQUENCE [LARGE SCALE GENOMIC DNA]</scope>
    <source>
        <strain evidence="3">hw8</strain>
    </source>
</reference>
<keyword evidence="1" id="KW-0732">Signal</keyword>
<evidence type="ECO:0000256" key="1">
    <source>
        <dbReference type="SAM" id="SignalP"/>
    </source>
</evidence>
<feature type="signal peptide" evidence="1">
    <location>
        <begin position="1"/>
        <end position="24"/>
    </location>
</feature>